<accession>A0AAQ3NTN5</accession>
<sequence>MKIIFVVFVFWQRSQVTSMFGTEDLWAKGYTGAKVNMAIFDTGIQADHPHFRNIKHHMRFLRATNLGQAYFPVFLITQIVLTHGHFVVSHSMQVPCLSSSMPPF</sequence>
<keyword evidence="1" id="KW-0732">Signal</keyword>
<evidence type="ECO:0000313" key="2">
    <source>
        <dbReference type="EMBL" id="WVZ15635.1"/>
    </source>
</evidence>
<dbReference type="Proteomes" id="UP001374535">
    <property type="component" value="Chromosome 4"/>
</dbReference>
<evidence type="ECO:0000313" key="3">
    <source>
        <dbReference type="Proteomes" id="UP001374535"/>
    </source>
</evidence>
<organism evidence="2 3">
    <name type="scientific">Vigna mungo</name>
    <name type="common">Black gram</name>
    <name type="synonym">Phaseolus mungo</name>
    <dbReference type="NCBI Taxonomy" id="3915"/>
    <lineage>
        <taxon>Eukaryota</taxon>
        <taxon>Viridiplantae</taxon>
        <taxon>Streptophyta</taxon>
        <taxon>Embryophyta</taxon>
        <taxon>Tracheophyta</taxon>
        <taxon>Spermatophyta</taxon>
        <taxon>Magnoliopsida</taxon>
        <taxon>eudicotyledons</taxon>
        <taxon>Gunneridae</taxon>
        <taxon>Pentapetalae</taxon>
        <taxon>rosids</taxon>
        <taxon>fabids</taxon>
        <taxon>Fabales</taxon>
        <taxon>Fabaceae</taxon>
        <taxon>Papilionoideae</taxon>
        <taxon>50 kb inversion clade</taxon>
        <taxon>NPAAA clade</taxon>
        <taxon>indigoferoid/millettioid clade</taxon>
        <taxon>Phaseoleae</taxon>
        <taxon>Vigna</taxon>
    </lineage>
</organism>
<dbReference type="AlphaFoldDB" id="A0AAQ3NTN5"/>
<evidence type="ECO:0008006" key="4">
    <source>
        <dbReference type="Google" id="ProtNLM"/>
    </source>
</evidence>
<dbReference type="Gene3D" id="3.40.50.200">
    <property type="entry name" value="Peptidase S8/S53 domain"/>
    <property type="match status" value="1"/>
</dbReference>
<feature type="signal peptide" evidence="1">
    <location>
        <begin position="1"/>
        <end position="18"/>
    </location>
</feature>
<gene>
    <name evidence="2" type="ORF">V8G54_013201</name>
</gene>
<dbReference type="GO" id="GO:0006508">
    <property type="term" value="P:proteolysis"/>
    <property type="evidence" value="ECO:0007669"/>
    <property type="project" value="InterPro"/>
</dbReference>
<feature type="chain" id="PRO_5042962408" description="Peptidase S8/S53 domain-containing protein" evidence="1">
    <location>
        <begin position="19"/>
        <end position="104"/>
    </location>
</feature>
<dbReference type="GO" id="GO:0004252">
    <property type="term" value="F:serine-type endopeptidase activity"/>
    <property type="evidence" value="ECO:0007669"/>
    <property type="project" value="InterPro"/>
</dbReference>
<protein>
    <recommendedName>
        <fullName evidence="4">Peptidase S8/S53 domain-containing protein</fullName>
    </recommendedName>
</protein>
<dbReference type="EMBL" id="CP144697">
    <property type="protein sequence ID" value="WVZ15635.1"/>
    <property type="molecule type" value="Genomic_DNA"/>
</dbReference>
<dbReference type="SUPFAM" id="SSF52743">
    <property type="entry name" value="Subtilisin-like"/>
    <property type="match status" value="1"/>
</dbReference>
<keyword evidence="3" id="KW-1185">Reference proteome</keyword>
<dbReference type="InterPro" id="IPR036852">
    <property type="entry name" value="Peptidase_S8/S53_dom_sf"/>
</dbReference>
<proteinExistence type="predicted"/>
<name>A0AAQ3NTN5_VIGMU</name>
<evidence type="ECO:0000256" key="1">
    <source>
        <dbReference type="SAM" id="SignalP"/>
    </source>
</evidence>
<reference evidence="2 3" key="1">
    <citation type="journal article" date="2023" name="Life. Sci Alliance">
        <title>Evolutionary insights into 3D genome organization and epigenetic landscape of Vigna mungo.</title>
        <authorList>
            <person name="Junaid A."/>
            <person name="Singh B."/>
            <person name="Bhatia S."/>
        </authorList>
    </citation>
    <scope>NUCLEOTIDE SEQUENCE [LARGE SCALE GENOMIC DNA]</scope>
    <source>
        <strain evidence="2">Urdbean</strain>
    </source>
</reference>